<sequence>MARAGTHTTTTASPPPLPGPPPLTQGWHDAVFVHWRVDPERVAPLLPAHTRPDVLDGAAHVGLVAFRVPSTTGAGAVPLGGFHEVNVRVYSVDGQGRQGVVFLSMDADAAHSVLAARLLTGLPYMWSDVSLRTAPNGVRAGAVRRRVPGRGVGGHWRVAVDGPVTEPTPLERFLTARWGLHTAHLGATRWIRVTHEPWALYRARLLDYRGDLLEAAGLSVGDSRPVSVLWSPGVTAGVRPTLAAVR</sequence>
<name>A0A7Z0EHU1_9ACTN</name>
<dbReference type="Gene3D" id="2.40.400.10">
    <property type="entry name" value="Acetoacetate decarboxylase-like"/>
    <property type="match status" value="1"/>
</dbReference>
<dbReference type="EMBL" id="JACCFS010000001">
    <property type="protein sequence ID" value="NYJ32347.1"/>
    <property type="molecule type" value="Genomic_DNA"/>
</dbReference>
<dbReference type="AlphaFoldDB" id="A0A7Z0EHU1"/>
<accession>A0A7Z0EHU1</accession>
<dbReference type="InterPro" id="IPR018644">
    <property type="entry name" value="DUF2071"/>
</dbReference>
<gene>
    <name evidence="2" type="ORF">HNR10_000228</name>
</gene>
<evidence type="ECO:0000256" key="1">
    <source>
        <dbReference type="SAM" id="MobiDB-lite"/>
    </source>
</evidence>
<comment type="caution">
    <text evidence="2">The sequence shown here is derived from an EMBL/GenBank/DDBJ whole genome shotgun (WGS) entry which is preliminary data.</text>
</comment>
<organism evidence="2 3">
    <name type="scientific">Nocardiopsis aegyptia</name>
    <dbReference type="NCBI Taxonomy" id="220378"/>
    <lineage>
        <taxon>Bacteria</taxon>
        <taxon>Bacillati</taxon>
        <taxon>Actinomycetota</taxon>
        <taxon>Actinomycetes</taxon>
        <taxon>Streptosporangiales</taxon>
        <taxon>Nocardiopsidaceae</taxon>
        <taxon>Nocardiopsis</taxon>
    </lineage>
</organism>
<dbReference type="RefSeq" id="WP_179820123.1">
    <property type="nucleotide sequence ID" value="NZ_JACCFS010000001.1"/>
</dbReference>
<dbReference type="PANTHER" id="PTHR39186:SF1">
    <property type="entry name" value="DUF2071 DOMAIN-CONTAINING PROTEIN"/>
    <property type="match status" value="1"/>
</dbReference>
<dbReference type="Pfam" id="PF09844">
    <property type="entry name" value="DUF2071"/>
    <property type="match status" value="1"/>
</dbReference>
<evidence type="ECO:0000313" key="3">
    <source>
        <dbReference type="Proteomes" id="UP000572051"/>
    </source>
</evidence>
<keyword evidence="3" id="KW-1185">Reference proteome</keyword>
<feature type="compositionally biased region" description="Low complexity" evidence="1">
    <location>
        <begin position="1"/>
        <end position="12"/>
    </location>
</feature>
<dbReference type="SUPFAM" id="SSF160104">
    <property type="entry name" value="Acetoacetate decarboxylase-like"/>
    <property type="match status" value="1"/>
</dbReference>
<dbReference type="Proteomes" id="UP000572051">
    <property type="component" value="Unassembled WGS sequence"/>
</dbReference>
<dbReference type="InterPro" id="IPR023375">
    <property type="entry name" value="ADC_dom_sf"/>
</dbReference>
<evidence type="ECO:0000313" key="2">
    <source>
        <dbReference type="EMBL" id="NYJ32347.1"/>
    </source>
</evidence>
<feature type="region of interest" description="Disordered" evidence="1">
    <location>
        <begin position="1"/>
        <end position="23"/>
    </location>
</feature>
<proteinExistence type="predicted"/>
<dbReference type="PANTHER" id="PTHR39186">
    <property type="entry name" value="DUF2071 FAMILY PROTEIN"/>
    <property type="match status" value="1"/>
</dbReference>
<reference evidence="2 3" key="1">
    <citation type="submission" date="2020-07" db="EMBL/GenBank/DDBJ databases">
        <title>Sequencing the genomes of 1000 actinobacteria strains.</title>
        <authorList>
            <person name="Klenk H.-P."/>
        </authorList>
    </citation>
    <scope>NUCLEOTIDE SEQUENCE [LARGE SCALE GENOMIC DNA]</scope>
    <source>
        <strain evidence="2 3">DSM 44442</strain>
    </source>
</reference>
<evidence type="ECO:0008006" key="4">
    <source>
        <dbReference type="Google" id="ProtNLM"/>
    </source>
</evidence>
<protein>
    <recommendedName>
        <fullName evidence="4">DUF2071 domain-containing protein</fullName>
    </recommendedName>
</protein>
<feature type="compositionally biased region" description="Pro residues" evidence="1">
    <location>
        <begin position="13"/>
        <end position="23"/>
    </location>
</feature>